<keyword evidence="9" id="KW-1185">Reference proteome</keyword>
<name>A0AAE8MDR6_9HYPO</name>
<dbReference type="GO" id="GO:0003677">
    <property type="term" value="F:DNA binding"/>
    <property type="evidence" value="ECO:0007669"/>
    <property type="project" value="UniProtKB-KW"/>
</dbReference>
<evidence type="ECO:0000256" key="6">
    <source>
        <dbReference type="SAM" id="MobiDB-lite"/>
    </source>
</evidence>
<dbReference type="InterPro" id="IPR007219">
    <property type="entry name" value="XnlR_reg_dom"/>
</dbReference>
<dbReference type="EMBL" id="ONZP01000293">
    <property type="protein sequence ID" value="SPJ80008.1"/>
    <property type="molecule type" value="Genomic_DNA"/>
</dbReference>
<evidence type="ECO:0000256" key="3">
    <source>
        <dbReference type="ARBA" id="ARBA00023125"/>
    </source>
</evidence>
<reference evidence="8" key="1">
    <citation type="submission" date="2018-03" db="EMBL/GenBank/DDBJ databases">
        <authorList>
            <person name="Guldener U."/>
        </authorList>
    </citation>
    <scope>NUCLEOTIDE SEQUENCE</scope>
</reference>
<dbReference type="GO" id="GO:0003700">
    <property type="term" value="F:DNA-binding transcription factor activity"/>
    <property type="evidence" value="ECO:0007669"/>
    <property type="project" value="InterPro"/>
</dbReference>
<dbReference type="Proteomes" id="UP001187734">
    <property type="component" value="Unassembled WGS sequence"/>
</dbReference>
<evidence type="ECO:0000256" key="2">
    <source>
        <dbReference type="ARBA" id="ARBA00023015"/>
    </source>
</evidence>
<organism evidence="8 9">
    <name type="scientific">Fusarium torulosum</name>
    <dbReference type="NCBI Taxonomy" id="33205"/>
    <lineage>
        <taxon>Eukaryota</taxon>
        <taxon>Fungi</taxon>
        <taxon>Dikarya</taxon>
        <taxon>Ascomycota</taxon>
        <taxon>Pezizomycotina</taxon>
        <taxon>Sordariomycetes</taxon>
        <taxon>Hypocreomycetidae</taxon>
        <taxon>Hypocreales</taxon>
        <taxon>Nectriaceae</taxon>
        <taxon>Fusarium</taxon>
    </lineage>
</organism>
<protein>
    <submittedName>
        <fullName evidence="8">Related to transcriptional activator Mut3p</fullName>
    </submittedName>
</protein>
<evidence type="ECO:0000313" key="8">
    <source>
        <dbReference type="EMBL" id="SPJ80008.1"/>
    </source>
</evidence>
<feature type="domain" description="Xylanolytic transcriptional activator regulatory" evidence="7">
    <location>
        <begin position="287"/>
        <end position="366"/>
    </location>
</feature>
<keyword evidence="3" id="KW-0238">DNA-binding</keyword>
<keyword evidence="5" id="KW-0539">Nucleus</keyword>
<feature type="region of interest" description="Disordered" evidence="6">
    <location>
        <begin position="34"/>
        <end position="61"/>
    </location>
</feature>
<accession>A0AAE8MDR6</accession>
<keyword evidence="4" id="KW-0804">Transcription</keyword>
<evidence type="ECO:0000256" key="4">
    <source>
        <dbReference type="ARBA" id="ARBA00023163"/>
    </source>
</evidence>
<dbReference type="InterPro" id="IPR050987">
    <property type="entry name" value="AtrR-like"/>
</dbReference>
<dbReference type="CDD" id="cd12148">
    <property type="entry name" value="fungal_TF_MHR"/>
    <property type="match status" value="1"/>
</dbReference>
<comment type="caution">
    <text evidence="8">The sequence shown here is derived from an EMBL/GenBank/DDBJ whole genome shotgun (WGS) entry which is preliminary data.</text>
</comment>
<dbReference type="GO" id="GO:0008270">
    <property type="term" value="F:zinc ion binding"/>
    <property type="evidence" value="ECO:0007669"/>
    <property type="project" value="InterPro"/>
</dbReference>
<evidence type="ECO:0000313" key="9">
    <source>
        <dbReference type="Proteomes" id="UP001187734"/>
    </source>
</evidence>
<evidence type="ECO:0000256" key="1">
    <source>
        <dbReference type="ARBA" id="ARBA00004123"/>
    </source>
</evidence>
<dbReference type="AlphaFoldDB" id="A0AAE8MDR6"/>
<sequence>MQLVRPSRPYMHLQSEKKLAERLERIENALARALTSSIDPSSPPASGTATSSPSTTAQAPDELSVSLGEQFAAYELNHPLSIASPSSLGTSNISDGQIHIAGCHLGHITCHNGIPLLSEEGQAWVFSRTGEATAFQKLKALNKRQQVQPPTLSLSHLHGSLEQLYHLPDRSIVERGIYWFQNSAFRLVFPAIDTVLFQDTVSMAYEPWKGPLSQERSSAKGCVLAFLSIMCIFNGDSTWRPIVDSDACAIKAHCLLSDMIEDASIVTLQAVFMLHMHQIFSGRLQSAALLHALACHIIFMLGGHTQTNIKPYGAEVTRKEREIRHLRMIFWLCYIFDQDTALRTGQPPIMCQEYCDLTLPDGYQENYFCLPALSNSVVSPSFADESLFPYLPGDLRLAQIKEKTFRLLYSVQALRKSDAELLRDIRELDNEIETWRLSIPLKFRPALSISQHPRSIPETNIPQSMQHIALRLEYHHLMATIHRASGRCYPVSPDVSFYEGERSGAIDSSLALALEASRSTLYYLQAAIDGLAGEAFW</sequence>
<dbReference type="GO" id="GO:0005634">
    <property type="term" value="C:nucleus"/>
    <property type="evidence" value="ECO:0007669"/>
    <property type="project" value="UniProtKB-SubCell"/>
</dbReference>
<comment type="subcellular location">
    <subcellularLocation>
        <location evidence="1">Nucleus</location>
    </subcellularLocation>
</comment>
<dbReference type="PANTHER" id="PTHR46910">
    <property type="entry name" value="TRANSCRIPTION FACTOR PDR1"/>
    <property type="match status" value="1"/>
</dbReference>
<keyword evidence="2" id="KW-0805">Transcription regulation</keyword>
<evidence type="ECO:0000256" key="5">
    <source>
        <dbReference type="ARBA" id="ARBA00023242"/>
    </source>
</evidence>
<dbReference type="GO" id="GO:0006351">
    <property type="term" value="P:DNA-templated transcription"/>
    <property type="evidence" value="ECO:0007669"/>
    <property type="project" value="InterPro"/>
</dbReference>
<proteinExistence type="predicted"/>
<feature type="compositionally biased region" description="Low complexity" evidence="6">
    <location>
        <begin position="44"/>
        <end position="60"/>
    </location>
</feature>
<evidence type="ECO:0000259" key="7">
    <source>
        <dbReference type="SMART" id="SM00906"/>
    </source>
</evidence>
<dbReference type="PANTHER" id="PTHR46910:SF37">
    <property type="entry name" value="ZN(II)2CYS6 TRANSCRIPTION FACTOR (EUROFUNG)"/>
    <property type="match status" value="1"/>
</dbReference>
<dbReference type="SMART" id="SM00906">
    <property type="entry name" value="Fungal_trans"/>
    <property type="match status" value="1"/>
</dbReference>
<dbReference type="Pfam" id="PF04082">
    <property type="entry name" value="Fungal_trans"/>
    <property type="match status" value="1"/>
</dbReference>
<gene>
    <name evidence="8" type="ORF">FTOL_08399</name>
</gene>